<dbReference type="EMBL" id="LAZR01013192">
    <property type="protein sequence ID" value="KKM23136.1"/>
    <property type="molecule type" value="Genomic_DNA"/>
</dbReference>
<dbReference type="AlphaFoldDB" id="A0A0F9I694"/>
<evidence type="ECO:0000313" key="1">
    <source>
        <dbReference type="EMBL" id="KKM23136.1"/>
    </source>
</evidence>
<accession>A0A0F9I694</accession>
<organism evidence="1">
    <name type="scientific">marine sediment metagenome</name>
    <dbReference type="NCBI Taxonomy" id="412755"/>
    <lineage>
        <taxon>unclassified sequences</taxon>
        <taxon>metagenomes</taxon>
        <taxon>ecological metagenomes</taxon>
    </lineage>
</organism>
<name>A0A0F9I694_9ZZZZ</name>
<reference evidence="1" key="1">
    <citation type="journal article" date="2015" name="Nature">
        <title>Complex archaea that bridge the gap between prokaryotes and eukaryotes.</title>
        <authorList>
            <person name="Spang A."/>
            <person name="Saw J.H."/>
            <person name="Jorgensen S.L."/>
            <person name="Zaremba-Niedzwiedzka K."/>
            <person name="Martijn J."/>
            <person name="Lind A.E."/>
            <person name="van Eijk R."/>
            <person name="Schleper C."/>
            <person name="Guy L."/>
            <person name="Ettema T.J."/>
        </authorList>
    </citation>
    <scope>NUCLEOTIDE SEQUENCE</scope>
</reference>
<sequence>MSRQITLFIPPTRADGIKQAWEMLADQVITDEEAGQRGAKVSKLFQMIAEASFVDLSETVRLLKEIKALHNSG</sequence>
<comment type="caution">
    <text evidence="1">The sequence shown here is derived from an EMBL/GenBank/DDBJ whole genome shotgun (WGS) entry which is preliminary data.</text>
</comment>
<proteinExistence type="predicted"/>
<gene>
    <name evidence="1" type="ORF">LCGC14_1618210</name>
</gene>
<protein>
    <submittedName>
        <fullName evidence="1">Uncharacterized protein</fullName>
    </submittedName>
</protein>